<keyword evidence="2 5" id="KW-0489">Methyltransferase</keyword>
<dbReference type="Gene3D" id="1.10.8.590">
    <property type="match status" value="1"/>
</dbReference>
<dbReference type="PANTHER" id="PTHR42786">
    <property type="entry name" value="TRNA/RRNA METHYLTRANSFERASE"/>
    <property type="match status" value="1"/>
</dbReference>
<dbReference type="InterPro" id="IPR029026">
    <property type="entry name" value="tRNA_m1G_MTases_N"/>
</dbReference>
<feature type="compositionally biased region" description="Basic and acidic residues" evidence="6">
    <location>
        <begin position="245"/>
        <end position="262"/>
    </location>
</feature>
<keyword evidence="4 5" id="KW-0949">S-adenosyl-L-methionine</keyword>
<comment type="similarity">
    <text evidence="1">Belongs to the class IV-like SAM-binding methyltransferase superfamily. RNA methyltransferase TrmH family.</text>
</comment>
<reference evidence="8 9" key="1">
    <citation type="submission" date="2024-08" db="EMBL/GenBank/DDBJ databases">
        <title>Whole-genome sequencing of halo(alkali)philic microorganisms from hypersaline lakes.</title>
        <authorList>
            <person name="Sorokin D.Y."/>
            <person name="Merkel A.Y."/>
            <person name="Messina E."/>
            <person name="Yakimov M."/>
        </authorList>
    </citation>
    <scope>NUCLEOTIDE SEQUENCE [LARGE SCALE GENOMIC DNA]</scope>
    <source>
        <strain evidence="8 9">Cl-TMA</strain>
    </source>
</reference>
<dbReference type="GO" id="GO:0032259">
    <property type="term" value="P:methylation"/>
    <property type="evidence" value="ECO:0007669"/>
    <property type="project" value="UniProtKB-KW"/>
</dbReference>
<evidence type="ECO:0000259" key="7">
    <source>
        <dbReference type="Pfam" id="PF00588"/>
    </source>
</evidence>
<comment type="catalytic activity">
    <reaction evidence="5">
        <text>cytidine(32) in tRNA + S-adenosyl-L-methionine = 2'-O-methylcytidine(32) in tRNA + S-adenosyl-L-homocysteine + H(+)</text>
        <dbReference type="Rhea" id="RHEA:42932"/>
        <dbReference type="Rhea" id="RHEA-COMP:10288"/>
        <dbReference type="Rhea" id="RHEA-COMP:10289"/>
        <dbReference type="ChEBI" id="CHEBI:15378"/>
        <dbReference type="ChEBI" id="CHEBI:57856"/>
        <dbReference type="ChEBI" id="CHEBI:59789"/>
        <dbReference type="ChEBI" id="CHEBI:74495"/>
        <dbReference type="ChEBI" id="CHEBI:82748"/>
        <dbReference type="EC" id="2.1.1.200"/>
    </reaction>
</comment>
<name>A0ABV4TW83_9GAMM</name>
<comment type="subunit">
    <text evidence="5">Homodimer.</text>
</comment>
<gene>
    <name evidence="5" type="primary">trmJ</name>
    <name evidence="8" type="ORF">ACERLL_08380</name>
</gene>
<evidence type="ECO:0000313" key="9">
    <source>
        <dbReference type="Proteomes" id="UP001575181"/>
    </source>
</evidence>
<dbReference type="PANTHER" id="PTHR42786:SF2">
    <property type="entry name" value="TRNA (CYTIDINE_URIDINE-2'-O-)-METHYLTRANSFERASE TRMJ"/>
    <property type="match status" value="1"/>
</dbReference>
<organism evidence="8 9">
    <name type="scientific">Thiohalorhabdus methylotrophus</name>
    <dbReference type="NCBI Taxonomy" id="3242694"/>
    <lineage>
        <taxon>Bacteria</taxon>
        <taxon>Pseudomonadati</taxon>
        <taxon>Pseudomonadota</taxon>
        <taxon>Gammaproteobacteria</taxon>
        <taxon>Thiohalorhabdales</taxon>
        <taxon>Thiohalorhabdaceae</taxon>
        <taxon>Thiohalorhabdus</taxon>
    </lineage>
</organism>
<evidence type="ECO:0000256" key="6">
    <source>
        <dbReference type="SAM" id="MobiDB-lite"/>
    </source>
</evidence>
<proteinExistence type="inferred from homology"/>
<comment type="catalytic activity">
    <reaction evidence="5">
        <text>uridine(32) in tRNA + S-adenosyl-L-methionine = 2'-O-methyluridine(32) in tRNA + S-adenosyl-L-homocysteine + H(+)</text>
        <dbReference type="Rhea" id="RHEA:42936"/>
        <dbReference type="Rhea" id="RHEA-COMP:10107"/>
        <dbReference type="Rhea" id="RHEA-COMP:10290"/>
        <dbReference type="ChEBI" id="CHEBI:15378"/>
        <dbReference type="ChEBI" id="CHEBI:57856"/>
        <dbReference type="ChEBI" id="CHEBI:59789"/>
        <dbReference type="ChEBI" id="CHEBI:65315"/>
        <dbReference type="ChEBI" id="CHEBI:74478"/>
        <dbReference type="EC" id="2.1.1.200"/>
    </reaction>
</comment>
<dbReference type="PIRSF" id="PIRSF004808">
    <property type="entry name" value="LasT"/>
    <property type="match status" value="1"/>
</dbReference>
<protein>
    <recommendedName>
        <fullName evidence="5">tRNA (cytidine/uridine-2'-O-)-methyltransferase TrmJ</fullName>
        <ecNumber evidence="5">2.1.1.200</ecNumber>
    </recommendedName>
    <alternativeName>
        <fullName evidence="5">tRNA (cytidine(32)/uridine(32)-2'-O)-methyltransferase</fullName>
    </alternativeName>
    <alternativeName>
        <fullName evidence="5">tRNA Cm32/Um32 methyltransferase</fullName>
    </alternativeName>
</protein>
<evidence type="ECO:0000313" key="8">
    <source>
        <dbReference type="EMBL" id="MFA9460839.1"/>
    </source>
</evidence>
<dbReference type="RefSeq" id="WP_373655625.1">
    <property type="nucleotide sequence ID" value="NZ_JBGUAW010000005.1"/>
</dbReference>
<comment type="subcellular location">
    <subcellularLocation>
        <location evidence="5">Cytoplasm</location>
    </subcellularLocation>
</comment>
<dbReference type="InterPro" id="IPR004384">
    <property type="entry name" value="RNA_MeTrfase_TrmJ/LasT"/>
</dbReference>
<keyword evidence="3" id="KW-0808">Transferase</keyword>
<dbReference type="GO" id="GO:0008168">
    <property type="term" value="F:methyltransferase activity"/>
    <property type="evidence" value="ECO:0007669"/>
    <property type="project" value="UniProtKB-KW"/>
</dbReference>
<accession>A0ABV4TW83</accession>
<sequence length="262" mass="28484">MCLDKVAIVLVEPSHPGNIGAAARAMKNMGLGDLRLVRPLRFPDAEATARASGADDVLAAATVHADLESALADAEWVAGTTARARELSIPVRGPRAALEEQLAQAAAGRRTVLVFGRERNGLTNEELDQCDRLVNIPTAEYSSLNLAQAVQILAYEALLAERAASGAEQDADALPAGGRVLSGLFEHLERVVRDVGFVNPQSPKRTDRRMRRLLLRAGPSETEVHFFRGFLSAIEKRIHGHRPRSGREEYKKIPTEENGRDS</sequence>
<feature type="region of interest" description="Disordered" evidence="6">
    <location>
        <begin position="241"/>
        <end position="262"/>
    </location>
</feature>
<dbReference type="SUPFAM" id="SSF75217">
    <property type="entry name" value="alpha/beta knot"/>
    <property type="match status" value="1"/>
</dbReference>
<dbReference type="NCBIfam" id="TIGR00050">
    <property type="entry name" value="rRNA_methyl_1"/>
    <property type="match status" value="1"/>
</dbReference>
<keyword evidence="5" id="KW-0963">Cytoplasm</keyword>
<evidence type="ECO:0000256" key="3">
    <source>
        <dbReference type="ARBA" id="ARBA00022679"/>
    </source>
</evidence>
<comment type="caution">
    <text evidence="8">The sequence shown here is derived from an EMBL/GenBank/DDBJ whole genome shotgun (WGS) entry which is preliminary data.</text>
</comment>
<dbReference type="Pfam" id="PF00588">
    <property type="entry name" value="SpoU_methylase"/>
    <property type="match status" value="1"/>
</dbReference>
<evidence type="ECO:0000256" key="4">
    <source>
        <dbReference type="ARBA" id="ARBA00022691"/>
    </source>
</evidence>
<keyword evidence="9" id="KW-1185">Reference proteome</keyword>
<comment type="function">
    <text evidence="5">Catalyzes the formation of 2'O-methylated cytidine (Cm32) or 2'O-methylated uridine (Um32) at position 32 in tRNA.</text>
</comment>
<dbReference type="Proteomes" id="UP001575181">
    <property type="component" value="Unassembled WGS sequence"/>
</dbReference>
<evidence type="ECO:0000256" key="1">
    <source>
        <dbReference type="ARBA" id="ARBA00007228"/>
    </source>
</evidence>
<evidence type="ECO:0000256" key="2">
    <source>
        <dbReference type="ARBA" id="ARBA00022603"/>
    </source>
</evidence>
<dbReference type="CDD" id="cd18093">
    <property type="entry name" value="SpoU-like_TrmJ"/>
    <property type="match status" value="1"/>
</dbReference>
<dbReference type="InterPro" id="IPR029028">
    <property type="entry name" value="Alpha/beta_knot_MTases"/>
</dbReference>
<keyword evidence="5" id="KW-0819">tRNA processing</keyword>
<dbReference type="EC" id="2.1.1.200" evidence="5"/>
<dbReference type="EMBL" id="JBGUAW010000005">
    <property type="protein sequence ID" value="MFA9460839.1"/>
    <property type="molecule type" value="Genomic_DNA"/>
</dbReference>
<feature type="domain" description="tRNA/rRNA methyltransferase SpoU type" evidence="7">
    <location>
        <begin position="6"/>
        <end position="155"/>
    </location>
</feature>
<evidence type="ECO:0000256" key="5">
    <source>
        <dbReference type="RuleBase" id="RU362024"/>
    </source>
</evidence>
<dbReference type="InterPro" id="IPR001537">
    <property type="entry name" value="SpoU_MeTrfase"/>
</dbReference>
<dbReference type="Gene3D" id="3.40.1280.10">
    <property type="match status" value="1"/>
</dbReference>